<dbReference type="EMBL" id="GG666640">
    <property type="protein sequence ID" value="EEN46707.1"/>
    <property type="molecule type" value="Genomic_DNA"/>
</dbReference>
<dbReference type="AlphaFoldDB" id="C3ZL25"/>
<reference evidence="1" key="1">
    <citation type="journal article" date="2008" name="Nature">
        <title>The amphioxus genome and the evolution of the chordate karyotype.</title>
        <authorList>
            <consortium name="US DOE Joint Genome Institute (JGI-PGF)"/>
            <person name="Putnam N.H."/>
            <person name="Butts T."/>
            <person name="Ferrier D.E.K."/>
            <person name="Furlong R.F."/>
            <person name="Hellsten U."/>
            <person name="Kawashima T."/>
            <person name="Robinson-Rechavi M."/>
            <person name="Shoguchi E."/>
            <person name="Terry A."/>
            <person name="Yu J.-K."/>
            <person name="Benito-Gutierrez E.L."/>
            <person name="Dubchak I."/>
            <person name="Garcia-Fernandez J."/>
            <person name="Gibson-Brown J.J."/>
            <person name="Grigoriev I.V."/>
            <person name="Horton A.C."/>
            <person name="de Jong P.J."/>
            <person name="Jurka J."/>
            <person name="Kapitonov V.V."/>
            <person name="Kohara Y."/>
            <person name="Kuroki Y."/>
            <person name="Lindquist E."/>
            <person name="Lucas S."/>
            <person name="Osoegawa K."/>
            <person name="Pennacchio L.A."/>
            <person name="Salamov A.A."/>
            <person name="Satou Y."/>
            <person name="Sauka-Spengler T."/>
            <person name="Schmutz J."/>
            <person name="Shin-I T."/>
            <person name="Toyoda A."/>
            <person name="Bronner-Fraser M."/>
            <person name="Fujiyama A."/>
            <person name="Holland L.Z."/>
            <person name="Holland P.W.H."/>
            <person name="Satoh N."/>
            <person name="Rokhsar D.S."/>
        </authorList>
    </citation>
    <scope>NUCLEOTIDE SEQUENCE [LARGE SCALE GENOMIC DNA]</scope>
    <source>
        <strain evidence="1">S238N-H82</strain>
        <tissue evidence="1">Testes</tissue>
    </source>
</reference>
<name>C3ZL25_BRAFL</name>
<gene>
    <name evidence="1" type="ORF">BRAFLDRAFT_89499</name>
</gene>
<organism>
    <name type="scientific">Branchiostoma floridae</name>
    <name type="common">Florida lancelet</name>
    <name type="synonym">Amphioxus</name>
    <dbReference type="NCBI Taxonomy" id="7739"/>
    <lineage>
        <taxon>Eukaryota</taxon>
        <taxon>Metazoa</taxon>
        <taxon>Chordata</taxon>
        <taxon>Cephalochordata</taxon>
        <taxon>Leptocardii</taxon>
        <taxon>Amphioxiformes</taxon>
        <taxon>Branchiostomatidae</taxon>
        <taxon>Branchiostoma</taxon>
    </lineage>
</organism>
<evidence type="ECO:0000313" key="1">
    <source>
        <dbReference type="EMBL" id="EEN46707.1"/>
    </source>
</evidence>
<protein>
    <submittedName>
        <fullName evidence="1">Uncharacterized protein</fullName>
    </submittedName>
</protein>
<sequence length="156" mass="16388">MSQFPGNVAVSRKDVASCGESANPCFVPCRALRPPQHHVTPDALEMMKKSARLMPMQFGYPPLGVYGCQTAAPDEDGLNEICSEKPEPTMGGRCPSDVAPLTPPNFGEVAKLVSPSADCGPDPAGAPLPHAGPCLIPARRHSAKFPVSARWLPSGS</sequence>
<dbReference type="InParanoid" id="C3ZL25"/>
<proteinExistence type="predicted"/>
<accession>C3ZL25</accession>